<feature type="compositionally biased region" description="Low complexity" evidence="1">
    <location>
        <begin position="249"/>
        <end position="259"/>
    </location>
</feature>
<protein>
    <submittedName>
        <fullName evidence="2">Uncharacterized protein</fullName>
    </submittedName>
</protein>
<dbReference type="AlphaFoldDB" id="A0A8T0MRQ7"/>
<feature type="compositionally biased region" description="Basic residues" evidence="1">
    <location>
        <begin position="121"/>
        <end position="134"/>
    </location>
</feature>
<proteinExistence type="predicted"/>
<sequence>MLSHLHRHRELPTMDVRLSAPALVKETWPSATRGARRRPLLPRLLPRPPPPSQRSAEGAGPVTDRRGLRAGVEDPSLTAGPSSGRTAPRAALAPAAAARSAGRAGLRASPQSSRPAELEHRRGRPRSGRRRLHGHVQAPAVPPVGLVLRRAGPCCAARRLRSPPRLPRPRRPQAPAPVAPSRSSALPSAGPGSGGRTRRRRMEHGGGREERRRGAAPRAAAEESAAVRSAARCACAIGGSRRGAAGVHRSGPVGRGRAAPPRRRSEGAEESAGRDGHGERAGEGGRHSRRVRGGRERGR</sequence>
<evidence type="ECO:0000313" key="3">
    <source>
        <dbReference type="Proteomes" id="UP000823388"/>
    </source>
</evidence>
<accession>A0A8T0MRQ7</accession>
<feature type="compositionally biased region" description="Basic residues" evidence="1">
    <location>
        <begin position="158"/>
        <end position="171"/>
    </location>
</feature>
<keyword evidence="3" id="KW-1185">Reference proteome</keyword>
<gene>
    <name evidence="2" type="ORF">PVAP13_9NG296846</name>
</gene>
<dbReference type="Proteomes" id="UP000823388">
    <property type="component" value="Chromosome 9N"/>
</dbReference>
<evidence type="ECO:0000313" key="2">
    <source>
        <dbReference type="EMBL" id="KAG2537456.1"/>
    </source>
</evidence>
<feature type="compositionally biased region" description="Basic and acidic residues" evidence="1">
    <location>
        <begin position="263"/>
        <end position="286"/>
    </location>
</feature>
<dbReference type="EMBL" id="CM029054">
    <property type="protein sequence ID" value="KAG2537456.1"/>
    <property type="molecule type" value="Genomic_DNA"/>
</dbReference>
<feature type="region of interest" description="Disordered" evidence="1">
    <location>
        <begin position="237"/>
        <end position="299"/>
    </location>
</feature>
<feature type="compositionally biased region" description="Basic and acidic residues" evidence="1">
    <location>
        <begin position="203"/>
        <end position="213"/>
    </location>
</feature>
<feature type="region of interest" description="Disordered" evidence="1">
    <location>
        <begin position="29"/>
        <end position="138"/>
    </location>
</feature>
<comment type="caution">
    <text evidence="2">The sequence shown here is derived from an EMBL/GenBank/DDBJ whole genome shotgun (WGS) entry which is preliminary data.</text>
</comment>
<feature type="region of interest" description="Disordered" evidence="1">
    <location>
        <begin position="158"/>
        <end position="224"/>
    </location>
</feature>
<evidence type="ECO:0000256" key="1">
    <source>
        <dbReference type="SAM" id="MobiDB-lite"/>
    </source>
</evidence>
<feature type="compositionally biased region" description="Low complexity" evidence="1">
    <location>
        <begin position="179"/>
        <end position="190"/>
    </location>
</feature>
<reference evidence="2" key="1">
    <citation type="submission" date="2020-05" db="EMBL/GenBank/DDBJ databases">
        <title>WGS assembly of Panicum virgatum.</title>
        <authorList>
            <person name="Lovell J.T."/>
            <person name="Jenkins J."/>
            <person name="Shu S."/>
            <person name="Juenger T.E."/>
            <person name="Schmutz J."/>
        </authorList>
    </citation>
    <scope>NUCLEOTIDE SEQUENCE</scope>
    <source>
        <strain evidence="2">AP13</strain>
    </source>
</reference>
<feature type="compositionally biased region" description="Low complexity" evidence="1">
    <location>
        <begin position="87"/>
        <end position="109"/>
    </location>
</feature>
<organism evidence="2 3">
    <name type="scientific">Panicum virgatum</name>
    <name type="common">Blackwell switchgrass</name>
    <dbReference type="NCBI Taxonomy" id="38727"/>
    <lineage>
        <taxon>Eukaryota</taxon>
        <taxon>Viridiplantae</taxon>
        <taxon>Streptophyta</taxon>
        <taxon>Embryophyta</taxon>
        <taxon>Tracheophyta</taxon>
        <taxon>Spermatophyta</taxon>
        <taxon>Magnoliopsida</taxon>
        <taxon>Liliopsida</taxon>
        <taxon>Poales</taxon>
        <taxon>Poaceae</taxon>
        <taxon>PACMAD clade</taxon>
        <taxon>Panicoideae</taxon>
        <taxon>Panicodae</taxon>
        <taxon>Paniceae</taxon>
        <taxon>Panicinae</taxon>
        <taxon>Panicum</taxon>
        <taxon>Panicum sect. Hiantes</taxon>
    </lineage>
</organism>
<name>A0A8T0MRQ7_PANVG</name>